<gene>
    <name evidence="6" type="primary">malT_1</name>
    <name evidence="5" type="ORF">LS41612_14560</name>
    <name evidence="6" type="ORF">NCTC10338_01784</name>
</gene>
<evidence type="ECO:0000313" key="8">
    <source>
        <dbReference type="Proteomes" id="UP000255295"/>
    </source>
</evidence>
<dbReference type="GO" id="GO:0003677">
    <property type="term" value="F:DNA binding"/>
    <property type="evidence" value="ECO:0007669"/>
    <property type="project" value="UniProtKB-KW"/>
</dbReference>
<proteinExistence type="predicted"/>
<dbReference type="PROSITE" id="PS50043">
    <property type="entry name" value="HTH_LUXR_2"/>
    <property type="match status" value="1"/>
</dbReference>
<dbReference type="PANTHER" id="PTHR44688:SF16">
    <property type="entry name" value="DNA-BINDING TRANSCRIPTIONAL ACTIVATOR DEVR_DOSR"/>
    <property type="match status" value="1"/>
</dbReference>
<feature type="domain" description="HTH luxR-type" evidence="4">
    <location>
        <begin position="762"/>
        <end position="826"/>
    </location>
</feature>
<dbReference type="GO" id="GO:0006355">
    <property type="term" value="P:regulation of DNA-templated transcription"/>
    <property type="evidence" value="ECO:0007669"/>
    <property type="project" value="InterPro"/>
</dbReference>
<evidence type="ECO:0000313" key="7">
    <source>
        <dbReference type="Proteomes" id="UP000238825"/>
    </source>
</evidence>
<dbReference type="Proteomes" id="UP000238825">
    <property type="component" value="Chromosome"/>
</dbReference>
<dbReference type="Gene3D" id="1.10.10.10">
    <property type="entry name" value="Winged helix-like DNA-binding domain superfamily/Winged helix DNA-binding domain"/>
    <property type="match status" value="1"/>
</dbReference>
<evidence type="ECO:0000313" key="5">
    <source>
        <dbReference type="EMBL" id="AVK97401.1"/>
    </source>
</evidence>
<dbReference type="AlphaFoldDB" id="A0A2S0K232"/>
<sequence>MSSSLSSAKLNVPYSTTETIERPRLHDFFRENDQKRITILRAPAGYGKTTLLSQWLTHSQQPIAWVAIDQADNDPIRYWTFVFQAVAQACETDVDKVLAPLLQGQDVSTFDFLMESFIHELNTAKKSFHLVMDDYHLIENETIHRTMIKLIEQLPSYVHIYLTTRTALPLPIAIWRVKQWVHECNTEHLRFTYQETKQFFSLKNSISLNEHQLQTIQNKTEGWIAGLLLTSLTNFNEVQPFISNFLWQGIIHKLPKTIQNFLLKTSFLHELEPAICDQLIAETNSAELLAYLEENGLFTVCLQSSKLVFRYHHLFAEALQEELMKQYTEQEIKSLVEKTVQLIYGKGDYTSAIELALKHHLYEQAQQWISHHLVQLFLSGQTATFMRWLQQLRDNQQTVRYEMLILGYERAISILEMTTATSIMEELEQRQLSEQWMEQKENIAIANIYERTKAYALVASGGKLQTVKEILEKQLATQQAPCRWDKVRMPYNNFEYKLSRTNLASKGKLPAMDEVPKITQLFRDTNFKTLYVTAYISGIAAEVYYERNLLEDAQKELDIAIQLTQQQPDPNLFVPMYLLKANIYMHQQQTNTARAMLTQLLEDVVEKHWRNTIQIMIAFCYIVEGDDERAESILQATKTKQPFWMLVYARLLLLKKQPNDALSIVVQVKTKAQQDEQVGTIIEATILEAVCQLRLDNHDIALDTLHEALQLAAKFYYVRTLLDEKEILPLLNQYFQLESLTSKWNPVPKSYFDYLQKNCTVKKEPTDLLTPREQELFDLLTKGLSNQEIAKQLHLSNGTVRVYLSTIYSKLGVNSRAKVIALKNQR</sequence>
<reference evidence="5 7" key="1">
    <citation type="submission" date="2017-03" db="EMBL/GenBank/DDBJ databases">
        <title>The whole genome sequencing and assembly of Lysinibacillus sphaericus DSM 28T strain.</title>
        <authorList>
            <person name="Lee Y.-J."/>
            <person name="Yi H."/>
            <person name="Bahn Y.-S."/>
            <person name="Kim J.F."/>
            <person name="Lee D.-W."/>
        </authorList>
    </citation>
    <scope>NUCLEOTIDE SEQUENCE [LARGE SCALE GENOMIC DNA]</scope>
    <source>
        <strain evidence="5 7">DSM 28</strain>
    </source>
</reference>
<dbReference type="InterPro" id="IPR036388">
    <property type="entry name" value="WH-like_DNA-bd_sf"/>
</dbReference>
<evidence type="ECO:0000256" key="2">
    <source>
        <dbReference type="ARBA" id="ARBA00023125"/>
    </source>
</evidence>
<dbReference type="PRINTS" id="PR00038">
    <property type="entry name" value="HTHLUXR"/>
</dbReference>
<keyword evidence="1" id="KW-0805">Transcription regulation</keyword>
<dbReference type="GeneID" id="48277421"/>
<dbReference type="InterPro" id="IPR011990">
    <property type="entry name" value="TPR-like_helical_dom_sf"/>
</dbReference>
<dbReference type="Proteomes" id="UP000255295">
    <property type="component" value="Unassembled WGS sequence"/>
</dbReference>
<reference evidence="6 8" key="2">
    <citation type="submission" date="2018-06" db="EMBL/GenBank/DDBJ databases">
        <authorList>
            <consortium name="Pathogen Informatics"/>
            <person name="Doyle S."/>
        </authorList>
    </citation>
    <scope>NUCLEOTIDE SEQUENCE [LARGE SCALE GENOMIC DNA]</scope>
    <source>
        <strain evidence="6 8">NCTC10338</strain>
    </source>
</reference>
<dbReference type="Pfam" id="PF00196">
    <property type="entry name" value="GerE"/>
    <property type="match status" value="1"/>
</dbReference>
<dbReference type="EMBL" id="CP019980">
    <property type="protein sequence ID" value="AVK97401.1"/>
    <property type="molecule type" value="Genomic_DNA"/>
</dbReference>
<dbReference type="SUPFAM" id="SSF52540">
    <property type="entry name" value="P-loop containing nucleoside triphosphate hydrolases"/>
    <property type="match status" value="1"/>
</dbReference>
<accession>A0A2S0K232</accession>
<evidence type="ECO:0000256" key="1">
    <source>
        <dbReference type="ARBA" id="ARBA00023015"/>
    </source>
</evidence>
<dbReference type="SUPFAM" id="SSF46894">
    <property type="entry name" value="C-terminal effector domain of the bipartite response regulators"/>
    <property type="match status" value="1"/>
</dbReference>
<organism evidence="5 7">
    <name type="scientific">Lysinibacillus sphaericus</name>
    <name type="common">Bacillus sphaericus</name>
    <dbReference type="NCBI Taxonomy" id="1421"/>
    <lineage>
        <taxon>Bacteria</taxon>
        <taxon>Bacillati</taxon>
        <taxon>Bacillota</taxon>
        <taxon>Bacilli</taxon>
        <taxon>Bacillales</taxon>
        <taxon>Bacillaceae</taxon>
        <taxon>Lysinibacillus</taxon>
    </lineage>
</organism>
<dbReference type="InterPro" id="IPR041617">
    <property type="entry name" value="TPR_MalT"/>
</dbReference>
<dbReference type="Pfam" id="PF25873">
    <property type="entry name" value="WHD_MalT"/>
    <property type="match status" value="1"/>
</dbReference>
<dbReference type="InterPro" id="IPR000792">
    <property type="entry name" value="Tscrpt_reg_LuxR_C"/>
</dbReference>
<keyword evidence="2 6" id="KW-0238">DNA-binding</keyword>
<dbReference type="InterPro" id="IPR016032">
    <property type="entry name" value="Sig_transdc_resp-reg_C-effctor"/>
</dbReference>
<dbReference type="CDD" id="cd06170">
    <property type="entry name" value="LuxR_C_like"/>
    <property type="match status" value="1"/>
</dbReference>
<dbReference type="Gene3D" id="3.40.50.300">
    <property type="entry name" value="P-loop containing nucleotide triphosphate hydrolases"/>
    <property type="match status" value="1"/>
</dbReference>
<name>A0A2S0K232_LYSSH</name>
<dbReference type="InterPro" id="IPR027417">
    <property type="entry name" value="P-loop_NTPase"/>
</dbReference>
<dbReference type="Gene3D" id="1.25.40.10">
    <property type="entry name" value="Tetratricopeptide repeat domain"/>
    <property type="match status" value="1"/>
</dbReference>
<evidence type="ECO:0000259" key="4">
    <source>
        <dbReference type="PROSITE" id="PS50043"/>
    </source>
</evidence>
<dbReference type="SMART" id="SM00421">
    <property type="entry name" value="HTH_LUXR"/>
    <property type="match status" value="1"/>
</dbReference>
<evidence type="ECO:0000313" key="6">
    <source>
        <dbReference type="EMBL" id="SUV16700.1"/>
    </source>
</evidence>
<evidence type="ECO:0000256" key="3">
    <source>
        <dbReference type="ARBA" id="ARBA00023163"/>
    </source>
</evidence>
<protein>
    <submittedName>
        <fullName evidence="6">DNA-binding response regulator</fullName>
    </submittedName>
</protein>
<dbReference type="InterPro" id="IPR059106">
    <property type="entry name" value="WHD_MalT"/>
</dbReference>
<dbReference type="PANTHER" id="PTHR44688">
    <property type="entry name" value="DNA-BINDING TRANSCRIPTIONAL ACTIVATOR DEVR_DOSR"/>
    <property type="match status" value="1"/>
</dbReference>
<keyword evidence="3" id="KW-0804">Transcription</keyword>
<dbReference type="EMBL" id="UFSZ01000001">
    <property type="protein sequence ID" value="SUV16700.1"/>
    <property type="molecule type" value="Genomic_DNA"/>
</dbReference>
<dbReference type="SUPFAM" id="SSF48452">
    <property type="entry name" value="TPR-like"/>
    <property type="match status" value="1"/>
</dbReference>
<dbReference type="Pfam" id="PF17874">
    <property type="entry name" value="TPR_MalT"/>
    <property type="match status" value="1"/>
</dbReference>
<dbReference type="RefSeq" id="WP_024363422.1">
    <property type="nucleotide sequence ID" value="NZ_BJNS01000020.1"/>
</dbReference>